<sequence length="40" mass="4371">GAHVIPAEVHRPASEVVGVVGCQVDLEHVHQRFHEADHAH</sequence>
<proteinExistence type="predicted"/>
<dbReference type="EMBL" id="JH885601">
    <property type="protein sequence ID" value="ELR44735.1"/>
    <property type="molecule type" value="Genomic_DNA"/>
</dbReference>
<dbReference type="AlphaFoldDB" id="L8HKG4"/>
<feature type="non-terminal residue" evidence="1">
    <location>
        <position position="40"/>
    </location>
</feature>
<gene>
    <name evidence="1" type="ORF">M91_04668</name>
</gene>
<evidence type="ECO:0000313" key="1">
    <source>
        <dbReference type="EMBL" id="ELR44735.1"/>
    </source>
</evidence>
<protein>
    <submittedName>
        <fullName evidence="1">Uncharacterized protein</fullName>
    </submittedName>
</protein>
<dbReference type="Proteomes" id="UP000011080">
    <property type="component" value="Unassembled WGS sequence"/>
</dbReference>
<name>L8HKG4_9CETA</name>
<evidence type="ECO:0000313" key="2">
    <source>
        <dbReference type="Proteomes" id="UP000011080"/>
    </source>
</evidence>
<feature type="non-terminal residue" evidence="1">
    <location>
        <position position="1"/>
    </location>
</feature>
<accession>L8HKG4</accession>
<reference evidence="1 2" key="1">
    <citation type="journal article" date="2012" name="Nat. Genet.">
        <title>The yak genome and adaptation to life at high altitude.</title>
        <authorList>
            <person name="Qiu Q."/>
            <person name="Zhang G."/>
            <person name="Ma T."/>
            <person name="Qian W."/>
            <person name="Wang J."/>
            <person name="Ye Z."/>
            <person name="Cao C."/>
            <person name="Hu Q."/>
            <person name="Kim J."/>
            <person name="Larkin D.M."/>
            <person name="Auvil L."/>
            <person name="Capitanu B."/>
            <person name="Ma J."/>
            <person name="Lewin H.A."/>
            <person name="Qian X."/>
            <person name="Lang Y."/>
            <person name="Zhou R."/>
            <person name="Wang L."/>
            <person name="Wang K."/>
            <person name="Xia J."/>
            <person name="Liao S."/>
            <person name="Pan S."/>
            <person name="Lu X."/>
            <person name="Hou H."/>
            <person name="Wang Y."/>
            <person name="Zang X."/>
            <person name="Yin Y."/>
            <person name="Ma H."/>
            <person name="Zhang J."/>
            <person name="Wang Z."/>
            <person name="Zhang Y."/>
            <person name="Zhang D."/>
            <person name="Yonezawa T."/>
            <person name="Hasegawa M."/>
            <person name="Zhong Y."/>
            <person name="Liu W."/>
            <person name="Zhang Y."/>
            <person name="Huang Z."/>
            <person name="Zhang S."/>
            <person name="Long R."/>
            <person name="Yang H."/>
            <person name="Wang J."/>
            <person name="Lenstra J.A."/>
            <person name="Cooper D.N."/>
            <person name="Wu Y."/>
            <person name="Wang J."/>
            <person name="Shi P."/>
            <person name="Wang J."/>
            <person name="Liu J."/>
        </authorList>
    </citation>
    <scope>NUCLEOTIDE SEQUENCE [LARGE SCALE GENOMIC DNA]</scope>
    <source>
        <strain evidence="2">yakQH1</strain>
    </source>
</reference>
<organism evidence="1 2">
    <name type="scientific">Bos mutus</name>
    <name type="common">wild yak</name>
    <dbReference type="NCBI Taxonomy" id="72004"/>
    <lineage>
        <taxon>Eukaryota</taxon>
        <taxon>Metazoa</taxon>
        <taxon>Chordata</taxon>
        <taxon>Craniata</taxon>
        <taxon>Vertebrata</taxon>
        <taxon>Euteleostomi</taxon>
        <taxon>Mammalia</taxon>
        <taxon>Eutheria</taxon>
        <taxon>Laurasiatheria</taxon>
        <taxon>Artiodactyla</taxon>
        <taxon>Ruminantia</taxon>
        <taxon>Pecora</taxon>
        <taxon>Bovidae</taxon>
        <taxon>Bovinae</taxon>
        <taxon>Bos</taxon>
    </lineage>
</organism>